<dbReference type="RefSeq" id="WP_008878341.1">
    <property type="nucleotide sequence ID" value="NZ_CAUM01000181.1"/>
</dbReference>
<dbReference type="AlphaFoldDB" id="M5EZ73"/>
<comment type="caution">
    <text evidence="2">The sequence shown here is derived from an EMBL/GenBank/DDBJ whole genome shotgun (WGS) entry which is preliminary data.</text>
</comment>
<name>M5EZ73_9HYPH</name>
<feature type="signal peptide" evidence="1">
    <location>
        <begin position="1"/>
        <end position="24"/>
    </location>
</feature>
<accession>M5EZ73</accession>
<dbReference type="eggNOG" id="ENOG503042J">
    <property type="taxonomic scope" value="Bacteria"/>
</dbReference>
<reference evidence="2 3" key="1">
    <citation type="submission" date="2013-02" db="EMBL/GenBank/DDBJ databases">
        <authorList>
            <person name="Genoscope - CEA"/>
        </authorList>
    </citation>
    <scope>NUCLEOTIDE SEQUENCE [LARGE SCALE GENOMIC DNA]</scope>
    <source>
        <strain evidence="2 3">STM 2683</strain>
    </source>
</reference>
<proteinExistence type="predicted"/>
<evidence type="ECO:0000313" key="2">
    <source>
        <dbReference type="EMBL" id="CCV09492.1"/>
    </source>
</evidence>
<evidence type="ECO:0000256" key="1">
    <source>
        <dbReference type="SAM" id="SignalP"/>
    </source>
</evidence>
<gene>
    <name evidence="2" type="ORF">MESS2_p180007</name>
</gene>
<keyword evidence="1" id="KW-0732">Signal</keyword>
<organism evidence="2 3">
    <name type="scientific">Mesorhizobium metallidurans STM 2683</name>
    <dbReference type="NCBI Taxonomy" id="1297569"/>
    <lineage>
        <taxon>Bacteria</taxon>
        <taxon>Pseudomonadati</taxon>
        <taxon>Pseudomonadota</taxon>
        <taxon>Alphaproteobacteria</taxon>
        <taxon>Hyphomicrobiales</taxon>
        <taxon>Phyllobacteriaceae</taxon>
        <taxon>Mesorhizobium</taxon>
    </lineage>
</organism>
<evidence type="ECO:0000313" key="3">
    <source>
        <dbReference type="Proteomes" id="UP000012062"/>
    </source>
</evidence>
<dbReference type="EMBL" id="CAUM01000181">
    <property type="protein sequence ID" value="CCV09492.1"/>
    <property type="molecule type" value="Genomic_DNA"/>
</dbReference>
<feature type="chain" id="PRO_5004066541" evidence="1">
    <location>
        <begin position="25"/>
        <end position="123"/>
    </location>
</feature>
<keyword evidence="3" id="KW-1185">Reference proteome</keyword>
<sequence>MSRSSFLVLLMVVLSGFPAGGSIASAQGDIAGAEIDIRLSNGRTVALTPFRIDGKQGFLDVQCGIVIERRRFTVIGAGDLEVYTCRRLVAAGSVPPIDGKVRIGLIYDVASPSARCSCDHQVR</sequence>
<dbReference type="Proteomes" id="UP000012062">
    <property type="component" value="Unassembled WGS sequence"/>
</dbReference>
<protein>
    <submittedName>
        <fullName evidence="2">Uncharacterized protein</fullName>
    </submittedName>
</protein>